<keyword evidence="4" id="KW-1185">Reference proteome</keyword>
<organism evidence="2 4">
    <name type="scientific">Actinoplanes utahensis</name>
    <dbReference type="NCBI Taxonomy" id="1869"/>
    <lineage>
        <taxon>Bacteria</taxon>
        <taxon>Bacillati</taxon>
        <taxon>Actinomycetota</taxon>
        <taxon>Actinomycetes</taxon>
        <taxon>Micromonosporales</taxon>
        <taxon>Micromonosporaceae</taxon>
        <taxon>Actinoplanes</taxon>
    </lineage>
</organism>
<dbReference type="InterPro" id="IPR015943">
    <property type="entry name" value="WD40/YVTN_repeat-like_dom_sf"/>
</dbReference>
<dbReference type="RefSeq" id="WP_043528926.1">
    <property type="nucleotide sequence ID" value="NZ_BAABKU010000011.1"/>
</dbReference>
<dbReference type="Pfam" id="PF13360">
    <property type="entry name" value="PQQ_2"/>
    <property type="match status" value="1"/>
</dbReference>
<dbReference type="STRING" id="1869.MB27_27050"/>
<feature type="domain" description="Pyrrolo-quinoline quinone repeat" evidence="1">
    <location>
        <begin position="186"/>
        <end position="327"/>
    </location>
</feature>
<comment type="caution">
    <text evidence="2">The sequence shown here is derived from an EMBL/GenBank/DDBJ whole genome shotgun (WGS) entry which is preliminary data.</text>
</comment>
<sequence>MGADAANGPVVVIELGLDRGEPETYHRPGRRTTPLWLAPALLAVLSLFAVTGSAPPPGPPMEVLLRVAIGPGDPFVTHGDQLIVQAAGELASFDLRTGTQQWRVEQRIPVSRLRTGGGGVVLLRPWTPVRVEPGTTAVALSTGRVRWRNDRNVLQFADGGGADTLMVAVDGVRSASGAGRRVERAVEVVDPESGAARWRVWVPSTAVLLGLPGHEPDEARIVLVHADAIARLYDVASGALLAERRVPAADYAPENTVPAGGMMLLRHPGPSGIELSAYDARTLRPRWTVPAPTAREVMACGGLACLIGLDGVRVIDPATGDVLWHRPGWRSVEPAGAHLVAYADGPAAPSALVDPATGAVLVDLTGWRTVSGSAAAGRLLVVRDGGPEARSMVAVAAPGMSRPHPLADLPSGTGDCQAVPARLICRSVYGEVVVWAYRAPAG</sequence>
<gene>
    <name evidence="3" type="ORF">MB27_27050</name>
    <name evidence="2" type="ORF">MB27_35950</name>
</gene>
<dbReference type="InterPro" id="IPR011047">
    <property type="entry name" value="Quinoprotein_ADH-like_sf"/>
</dbReference>
<dbReference type="SUPFAM" id="SSF50998">
    <property type="entry name" value="Quinoprotein alcohol dehydrogenase-like"/>
    <property type="match status" value="1"/>
</dbReference>
<protein>
    <recommendedName>
        <fullName evidence="1">Pyrrolo-quinoline quinone repeat domain-containing protein</fullName>
    </recommendedName>
</protein>
<dbReference type="AlphaFoldDB" id="A0A0A6UFE9"/>
<reference evidence="2 4" key="1">
    <citation type="submission" date="2014-10" db="EMBL/GenBank/DDBJ databases">
        <title>Draft genome sequence of Actinoplanes utahensis NRRL 12052.</title>
        <authorList>
            <person name="Velasco-Bucheli B."/>
            <person name="del Cerro C."/>
            <person name="Hormigo D."/>
            <person name="Garcia J.L."/>
            <person name="Acebal C."/>
            <person name="Arroyo M."/>
            <person name="de la Mata I."/>
        </authorList>
    </citation>
    <scope>NUCLEOTIDE SEQUENCE [LARGE SCALE GENOMIC DNA]</scope>
    <source>
        <strain evidence="2 4">NRRL 12052</strain>
    </source>
</reference>
<evidence type="ECO:0000313" key="4">
    <source>
        <dbReference type="Proteomes" id="UP000054537"/>
    </source>
</evidence>
<dbReference type="OrthoDB" id="3326598at2"/>
<dbReference type="eggNOG" id="COG1520">
    <property type="taxonomic scope" value="Bacteria"/>
</dbReference>
<dbReference type="InterPro" id="IPR002372">
    <property type="entry name" value="PQQ_rpt_dom"/>
</dbReference>
<evidence type="ECO:0000259" key="1">
    <source>
        <dbReference type="Pfam" id="PF13360"/>
    </source>
</evidence>
<dbReference type="Gene3D" id="2.130.10.10">
    <property type="entry name" value="YVTN repeat-like/Quinoprotein amine dehydrogenase"/>
    <property type="match status" value="1"/>
</dbReference>
<evidence type="ECO:0000313" key="2">
    <source>
        <dbReference type="EMBL" id="KHD73044.1"/>
    </source>
</evidence>
<proteinExistence type="predicted"/>
<accession>A0A0A6UFE9</accession>
<dbReference type="EMBL" id="JRTT01000037">
    <property type="protein sequence ID" value="KHD74767.1"/>
    <property type="molecule type" value="Genomic_DNA"/>
</dbReference>
<dbReference type="EMBL" id="JRTT01000133">
    <property type="protein sequence ID" value="KHD73044.1"/>
    <property type="molecule type" value="Genomic_DNA"/>
</dbReference>
<evidence type="ECO:0000313" key="3">
    <source>
        <dbReference type="EMBL" id="KHD74767.1"/>
    </source>
</evidence>
<dbReference type="Proteomes" id="UP000054537">
    <property type="component" value="Unassembled WGS sequence"/>
</dbReference>
<name>A0A0A6UFE9_ACTUT</name>